<protein>
    <submittedName>
        <fullName evidence="2">CDP-glucose 4,6-dehydratase</fullName>
        <ecNumber evidence="2">4.2.1.45</ecNumber>
    </submittedName>
</protein>
<evidence type="ECO:0000313" key="3">
    <source>
        <dbReference type="Proteomes" id="UP000022272"/>
    </source>
</evidence>
<dbReference type="Gene3D" id="3.90.25.10">
    <property type="entry name" value="UDP-galactose 4-epimerase, domain 1"/>
    <property type="match status" value="1"/>
</dbReference>
<dbReference type="EMBL" id="JGDM01000152">
    <property type="protein sequence ID" value="EXZ42003.1"/>
    <property type="molecule type" value="Genomic_DNA"/>
</dbReference>
<dbReference type="Gene3D" id="3.40.50.720">
    <property type="entry name" value="NAD(P)-binding Rossmann-like Domain"/>
    <property type="match status" value="1"/>
</dbReference>
<evidence type="ECO:0000259" key="1">
    <source>
        <dbReference type="Pfam" id="PF16363"/>
    </source>
</evidence>
<dbReference type="InterPro" id="IPR016040">
    <property type="entry name" value="NAD(P)-bd_dom"/>
</dbReference>
<dbReference type="NCBIfam" id="TIGR02622">
    <property type="entry name" value="CDP_4_6_dhtase"/>
    <property type="match status" value="1"/>
</dbReference>
<accession>A0A015YCS4</accession>
<dbReference type="EC" id="4.2.1.45" evidence="2"/>
<dbReference type="SUPFAM" id="SSF51735">
    <property type="entry name" value="NAD(P)-binding Rossmann-fold domains"/>
    <property type="match status" value="1"/>
</dbReference>
<dbReference type="AlphaFoldDB" id="A0A015YCS4"/>
<feature type="domain" description="NAD(P)-binding" evidence="1">
    <location>
        <begin position="12"/>
        <end position="323"/>
    </location>
</feature>
<dbReference type="GO" id="GO:0047733">
    <property type="term" value="F:CDP-glucose 4,6-dehydratase activity"/>
    <property type="evidence" value="ECO:0007669"/>
    <property type="project" value="UniProtKB-EC"/>
</dbReference>
<sequence>MFSNIYKNKRVLITGNTGFKGSWLTTWLLQMGAEVIGYSDTVPSTPSLFETLGLETKIDHNWGDVRDYMSLKSVCDKHAPEFVFHLAAQPLVRKSYREPKETIEINSIGVANILEIARQVDYIKALVIITSDKAYDNVEWIYGYRENDKLGGEDPYSASKGCAELIARTYMLSYFKDHMTAVATARAGNVIGGGDWAEDRIVPDSMRAWSVGDNVVIRSPYSTRPWQHVLEPLSGYLLLGANLYNECINCRNQSFNFGPDANVNKTVEELLIEMKKNWDSVRWDIQLPKENSQKEAGLLKLCCDKANQFLCWYPTLTFAETIHLTVSWYKTFYLKEEQLFDYTVKQIEMYCELARKKDLKWTR</sequence>
<keyword evidence="2" id="KW-0456">Lyase</keyword>
<proteinExistence type="predicted"/>
<dbReference type="InterPro" id="IPR013445">
    <property type="entry name" value="CDP_4_6_deHydtase"/>
</dbReference>
<dbReference type="InterPro" id="IPR036291">
    <property type="entry name" value="NAD(P)-bd_dom_sf"/>
</dbReference>
<evidence type="ECO:0000313" key="2">
    <source>
        <dbReference type="EMBL" id="EXZ42003.1"/>
    </source>
</evidence>
<reference evidence="2 3" key="1">
    <citation type="submission" date="2014-02" db="EMBL/GenBank/DDBJ databases">
        <authorList>
            <person name="Sears C."/>
            <person name="Carroll K."/>
            <person name="Sack B.R."/>
            <person name="Qadri F."/>
            <person name="Myers L.L."/>
            <person name="Chung G.-T."/>
            <person name="Escheverria P."/>
            <person name="Fraser C.M."/>
            <person name="Sadzewicz L."/>
            <person name="Shefchek K.A."/>
            <person name="Tallon L."/>
            <person name="Das S.P."/>
            <person name="Daugherty S."/>
            <person name="Mongodin E.F."/>
        </authorList>
    </citation>
    <scope>NUCLEOTIDE SEQUENCE [LARGE SCALE GENOMIC DNA]</scope>
    <source>
        <strain evidence="2 3">2-F-2 #4</strain>
    </source>
</reference>
<dbReference type="RefSeq" id="WP_032529213.1">
    <property type="nucleotide sequence ID" value="NZ_JGDM01000152.1"/>
</dbReference>
<gene>
    <name evidence="2" type="ORF">M076_4881</name>
</gene>
<dbReference type="PANTHER" id="PTHR43000">
    <property type="entry name" value="DTDP-D-GLUCOSE 4,6-DEHYDRATASE-RELATED"/>
    <property type="match status" value="1"/>
</dbReference>
<organism evidence="2 3">
    <name type="scientific">Bacteroides fragilis str. 2-F-2 #4</name>
    <dbReference type="NCBI Taxonomy" id="1339280"/>
    <lineage>
        <taxon>Bacteria</taxon>
        <taxon>Pseudomonadati</taxon>
        <taxon>Bacteroidota</taxon>
        <taxon>Bacteroidia</taxon>
        <taxon>Bacteroidales</taxon>
        <taxon>Bacteroidaceae</taxon>
        <taxon>Bacteroides</taxon>
    </lineage>
</organism>
<name>A0A015YCS4_BACFG</name>
<comment type="caution">
    <text evidence="2">The sequence shown here is derived from an EMBL/GenBank/DDBJ whole genome shotgun (WGS) entry which is preliminary data.</text>
</comment>
<dbReference type="PATRIC" id="fig|1339280.3.peg.4643"/>
<dbReference type="Pfam" id="PF16363">
    <property type="entry name" value="GDP_Man_Dehyd"/>
    <property type="match status" value="1"/>
</dbReference>
<dbReference type="Proteomes" id="UP000022272">
    <property type="component" value="Unassembled WGS sequence"/>
</dbReference>